<dbReference type="Proteomes" id="UP000682892">
    <property type="component" value="Unassembled WGS sequence"/>
</dbReference>
<reference evidence="2" key="2">
    <citation type="journal article" date="2007" name="Science">
        <title>Genome sequence of Aedes aegypti, a major arbovirus vector.</title>
        <authorList>
            <person name="Nene V."/>
            <person name="Wortman J.R."/>
            <person name="Lawson D."/>
            <person name="Haas B."/>
            <person name="Kodira C."/>
            <person name="Tu Z.J."/>
            <person name="Loftus B."/>
            <person name="Xi Z."/>
            <person name="Megy K."/>
            <person name="Grabherr M."/>
            <person name="Ren Q."/>
            <person name="Zdobnov E.M."/>
            <person name="Lobo N.F."/>
            <person name="Campbell K.S."/>
            <person name="Brown S.E."/>
            <person name="Bonaldo M.F."/>
            <person name="Zhu J."/>
            <person name="Sinkins S.P."/>
            <person name="Hogenkamp D.G."/>
            <person name="Amedeo P."/>
            <person name="Arensburger P."/>
            <person name="Atkinson P.W."/>
            <person name="Bidwell S."/>
            <person name="Biedler J."/>
            <person name="Birney E."/>
            <person name="Bruggner R.V."/>
            <person name="Costas J."/>
            <person name="Coy M.R."/>
            <person name="Crabtree J."/>
            <person name="Crawford M."/>
            <person name="Debruyn B."/>
            <person name="Decaprio D."/>
            <person name="Eiglmeier K."/>
            <person name="Eisenstadt E."/>
            <person name="El-Dorry H."/>
            <person name="Gelbart W.M."/>
            <person name="Gomes S.L."/>
            <person name="Hammond M."/>
            <person name="Hannick L.I."/>
            <person name="Hogan J.R."/>
            <person name="Holmes M.H."/>
            <person name="Jaffe D."/>
            <person name="Johnston J.S."/>
            <person name="Kennedy R.C."/>
            <person name="Koo H."/>
            <person name="Kravitz S."/>
            <person name="Kriventseva E.V."/>
            <person name="Kulp D."/>
            <person name="Labutti K."/>
            <person name="Lee E."/>
            <person name="Li S."/>
            <person name="Lovin D.D."/>
            <person name="Mao C."/>
            <person name="Mauceli E."/>
            <person name="Menck C.F."/>
            <person name="Miller J.R."/>
            <person name="Montgomery P."/>
            <person name="Mori A."/>
            <person name="Nascimento A.L."/>
            <person name="Naveira H.F."/>
            <person name="Nusbaum C."/>
            <person name="O'leary S."/>
            <person name="Orvis J."/>
            <person name="Pertea M."/>
            <person name="Quesneville H."/>
            <person name="Reidenbach K.R."/>
            <person name="Rogers Y.H."/>
            <person name="Roth C.W."/>
            <person name="Schneider J.R."/>
            <person name="Schatz M."/>
            <person name="Shumway M."/>
            <person name="Stanke M."/>
            <person name="Stinson E.O."/>
            <person name="Tubio J.M."/>
            <person name="Vanzee J.P."/>
            <person name="Verjovski-Almeida S."/>
            <person name="Werner D."/>
            <person name="White O."/>
            <person name="Wyder S."/>
            <person name="Zeng Q."/>
            <person name="Zhao Q."/>
            <person name="Zhao Y."/>
            <person name="Hill C.A."/>
            <person name="Raikhel A.S."/>
            <person name="Soares M.B."/>
            <person name="Knudson D.L."/>
            <person name="Lee N.H."/>
            <person name="Galagan J."/>
            <person name="Salzberg S.L."/>
            <person name="Paulsen I.T."/>
            <person name="Dimopoulos G."/>
            <person name="Collins F.H."/>
            <person name="Birren B."/>
            <person name="Fraser-Liggett C.M."/>
            <person name="Severson D.W."/>
        </authorList>
    </citation>
    <scope>NUCLEOTIDE SEQUENCE [LARGE SCALE GENOMIC DNA]</scope>
    <source>
        <strain evidence="2">Liverpool</strain>
    </source>
</reference>
<dbReference type="Pfam" id="PF22600">
    <property type="entry name" value="MTPAP-like_central"/>
    <property type="match status" value="1"/>
</dbReference>
<proteinExistence type="predicted"/>
<dbReference type="EMBL" id="CH477299">
    <property type="protein sequence ID" value="EAT44313.1"/>
    <property type="molecule type" value="Genomic_DNA"/>
</dbReference>
<dbReference type="OMA" id="GIDNCRY"/>
<dbReference type="Gene3D" id="1.10.1410.10">
    <property type="match status" value="1"/>
</dbReference>
<feature type="domain" description="Poly(A) RNA polymerase mitochondrial-like central palm" evidence="1">
    <location>
        <begin position="286"/>
        <end position="395"/>
    </location>
</feature>
<evidence type="ECO:0000313" key="2">
    <source>
        <dbReference type="EMBL" id="EAT44313.1"/>
    </source>
</evidence>
<dbReference type="InterPro" id="IPR054708">
    <property type="entry name" value="MTPAP-like_central"/>
</dbReference>
<reference evidence="2" key="1">
    <citation type="submission" date="2005-10" db="EMBL/GenBank/DDBJ databases">
        <authorList>
            <person name="Loftus B.J."/>
            <person name="Nene V.M."/>
            <person name="Hannick L.I."/>
            <person name="Bidwell S."/>
            <person name="Haas B."/>
            <person name="Amedeo P."/>
            <person name="Orvis J."/>
            <person name="Wortman J.R."/>
            <person name="White O.R."/>
            <person name="Salzberg S."/>
            <person name="Shumway M."/>
            <person name="Koo H."/>
            <person name="Zhao Y."/>
            <person name="Holmes M."/>
            <person name="Miller J."/>
            <person name="Schatz M."/>
            <person name="Pop M."/>
            <person name="Pai G."/>
            <person name="Utterback T."/>
            <person name="Rogers Y.-H."/>
            <person name="Kravitz S."/>
            <person name="Fraser C.M."/>
        </authorList>
    </citation>
    <scope>NUCLEOTIDE SEQUENCE</scope>
    <source>
        <strain evidence="2">Liverpool</strain>
    </source>
</reference>
<organism evidence="2 3">
    <name type="scientific">Aedes aegypti</name>
    <name type="common">Yellowfever mosquito</name>
    <name type="synonym">Culex aegypti</name>
    <dbReference type="NCBI Taxonomy" id="7159"/>
    <lineage>
        <taxon>Eukaryota</taxon>
        <taxon>Metazoa</taxon>
        <taxon>Ecdysozoa</taxon>
        <taxon>Arthropoda</taxon>
        <taxon>Hexapoda</taxon>
        <taxon>Insecta</taxon>
        <taxon>Pterygota</taxon>
        <taxon>Neoptera</taxon>
        <taxon>Endopterygota</taxon>
        <taxon>Diptera</taxon>
        <taxon>Nematocera</taxon>
        <taxon>Culicoidea</taxon>
        <taxon>Culicidae</taxon>
        <taxon>Culicinae</taxon>
        <taxon>Aedini</taxon>
        <taxon>Aedes</taxon>
        <taxon>Stegomyia</taxon>
    </lineage>
</organism>
<dbReference type="GO" id="GO:0031123">
    <property type="term" value="P:RNA 3'-end processing"/>
    <property type="evidence" value="ECO:0007669"/>
    <property type="project" value="TreeGrafter"/>
</dbReference>
<name>A0A1S4F7J8_AEDAE</name>
<dbReference type="GO" id="GO:0050265">
    <property type="term" value="F:RNA uridylyltransferase activity"/>
    <property type="evidence" value="ECO:0007669"/>
    <property type="project" value="TreeGrafter"/>
</dbReference>
<dbReference type="PANTHER" id="PTHR12271">
    <property type="entry name" value="POLY A POLYMERASE CID PAP -RELATED"/>
    <property type="match status" value="1"/>
</dbReference>
<dbReference type="InterPro" id="IPR043519">
    <property type="entry name" value="NT_sf"/>
</dbReference>
<reference evidence="2" key="3">
    <citation type="submission" date="2012-09" db="EMBL/GenBank/DDBJ databases">
        <authorList>
            <consortium name="VectorBase"/>
        </authorList>
    </citation>
    <scope>NUCLEOTIDE SEQUENCE</scope>
    <source>
        <strain evidence="2">Liverpool</strain>
    </source>
</reference>
<protein>
    <submittedName>
        <fullName evidence="2">AAEL004317-PA</fullName>
    </submittedName>
</protein>
<evidence type="ECO:0000313" key="3">
    <source>
        <dbReference type="Proteomes" id="UP000682892"/>
    </source>
</evidence>
<gene>
    <name evidence="2" type="ORF">AaeL_AAEL004317</name>
</gene>
<dbReference type="PANTHER" id="PTHR12271:SF66">
    <property type="entry name" value="TERMINAL URIDYLYLTRANSFERASE TAILOR"/>
    <property type="match status" value="1"/>
</dbReference>
<evidence type="ECO:0000259" key="1">
    <source>
        <dbReference type="Pfam" id="PF22600"/>
    </source>
</evidence>
<dbReference type="Gene3D" id="3.30.460.10">
    <property type="entry name" value="Beta Polymerase, domain 2"/>
    <property type="match status" value="1"/>
</dbReference>
<dbReference type="SUPFAM" id="SSF81301">
    <property type="entry name" value="Nucleotidyltransferase"/>
    <property type="match status" value="1"/>
</dbReference>
<dbReference type="KEGG" id="aag:5564549"/>
<dbReference type="AlphaFoldDB" id="A0A1S4F7J8"/>
<dbReference type="HOGENOM" id="CLU_486813_0_0_1"/>
<dbReference type="OrthoDB" id="407432at2759"/>
<sequence>MSHFHLQLFAFRLNEIIDDYLQRVNWIYEGAVPEIDHLLEAIDSTCSKQHVSSPQSLVFGDIQSCRDIVRFFEPIQCCGKSLLNSDTLMVHLMHHAADEREELDSGTKRTAILFNLFVQLGTGILDRYDNNYDQIEQYTAQLLRKASEYLSCILGKPIRGDAQAAVTFIENVTFAKWKYVFDYTCIPCTNRGIDNCRYEDAIAWYKIHLNTMGSNPIRHLGTKMHGVSLRDCLGDRVVAPTPSVIREVRPSPQLSTATKYLMEVRESELDKLCTIGTAVQRNTPYQAVRAYLQAKLGSILKRSTIEPFGSRVTAVANQNSDLDLAIKVDPSMQPKTAYQKVLAWARANDQEVNVERQIPDGPLVLRLQIHSLQLIVDLTFNSPYVVGNAKIIDYFYRLQPMARKLFFLLKEWKKRTDIGKNFHHNVLTSMIVFYMQTEQYLPPITPLINGPQKVNALYNTEFVELITLYRLPNSFLALVKDFFTYWSRFDWARTGASVKDARVRPRSTFHNVRNPTQPMMITDYFDVTRNVAGNVAPGDCEKFVRACKEAAGALKAKQTI</sequence>
<accession>A0A1S4F7J8</accession>
<dbReference type="SUPFAM" id="SSF81631">
    <property type="entry name" value="PAP/OAS1 substrate-binding domain"/>
    <property type="match status" value="1"/>
</dbReference>